<dbReference type="Proteomes" id="UP000440578">
    <property type="component" value="Unassembled WGS sequence"/>
</dbReference>
<organism evidence="2 3">
    <name type="scientific">Amphibalanus amphitrite</name>
    <name type="common">Striped barnacle</name>
    <name type="synonym">Balanus amphitrite</name>
    <dbReference type="NCBI Taxonomy" id="1232801"/>
    <lineage>
        <taxon>Eukaryota</taxon>
        <taxon>Metazoa</taxon>
        <taxon>Ecdysozoa</taxon>
        <taxon>Arthropoda</taxon>
        <taxon>Crustacea</taxon>
        <taxon>Multicrustacea</taxon>
        <taxon>Cirripedia</taxon>
        <taxon>Thoracica</taxon>
        <taxon>Thoracicalcarea</taxon>
        <taxon>Balanomorpha</taxon>
        <taxon>Balanoidea</taxon>
        <taxon>Balanidae</taxon>
        <taxon>Amphibalaninae</taxon>
        <taxon>Amphibalanus</taxon>
    </lineage>
</organism>
<evidence type="ECO:0000256" key="1">
    <source>
        <dbReference type="SAM" id="MobiDB-lite"/>
    </source>
</evidence>
<feature type="region of interest" description="Disordered" evidence="1">
    <location>
        <begin position="89"/>
        <end position="145"/>
    </location>
</feature>
<reference evidence="2 3" key="1">
    <citation type="submission" date="2019-07" db="EMBL/GenBank/DDBJ databases">
        <title>Draft genome assembly of a fouling barnacle, Amphibalanus amphitrite (Darwin, 1854): The first reference genome for Thecostraca.</title>
        <authorList>
            <person name="Kim W."/>
        </authorList>
    </citation>
    <scope>NUCLEOTIDE SEQUENCE [LARGE SCALE GENOMIC DNA]</scope>
    <source>
        <strain evidence="2">SNU_AA5</strain>
        <tissue evidence="2">Soma without cirri and trophi</tissue>
    </source>
</reference>
<dbReference type="AlphaFoldDB" id="A0A6A4W620"/>
<evidence type="ECO:0000313" key="3">
    <source>
        <dbReference type="Proteomes" id="UP000440578"/>
    </source>
</evidence>
<gene>
    <name evidence="2" type="ORF">FJT64_003042</name>
</gene>
<accession>A0A6A4W620</accession>
<name>A0A6A4W620_AMPAM</name>
<sequence length="145" mass="15878">MEVHLLVPGTVDADIGELEREIDEIAADVASMARVSAPADSEGDRFSSAHSVTTWTSRSAPDVSSLLDAPSLLPAHSSAQRVRQQLVNKWRDETAASGSSSRSHSLRPTRSQVATAATGRRPPPRHRRSRQTLEPRRQISFRSML</sequence>
<feature type="compositionally biased region" description="Low complexity" evidence="1">
    <location>
        <begin position="97"/>
        <end position="111"/>
    </location>
</feature>
<keyword evidence="3" id="KW-1185">Reference proteome</keyword>
<feature type="compositionally biased region" description="Polar residues" evidence="1">
    <location>
        <begin position="48"/>
        <end position="59"/>
    </location>
</feature>
<feature type="region of interest" description="Disordered" evidence="1">
    <location>
        <begin position="34"/>
        <end position="61"/>
    </location>
</feature>
<dbReference type="EMBL" id="VIIS01001115">
    <property type="protein sequence ID" value="KAF0301835.1"/>
    <property type="molecule type" value="Genomic_DNA"/>
</dbReference>
<proteinExistence type="predicted"/>
<evidence type="ECO:0000313" key="2">
    <source>
        <dbReference type="EMBL" id="KAF0301835.1"/>
    </source>
</evidence>
<protein>
    <submittedName>
        <fullName evidence="2">Uncharacterized protein</fullName>
    </submittedName>
</protein>
<comment type="caution">
    <text evidence="2">The sequence shown here is derived from an EMBL/GenBank/DDBJ whole genome shotgun (WGS) entry which is preliminary data.</text>
</comment>